<gene>
    <name evidence="2" type="ORF">GCM10009117_07860</name>
</gene>
<keyword evidence="1" id="KW-0472">Membrane</keyword>
<organism evidence="2 3">
    <name type="scientific">Gangjinia marincola</name>
    <dbReference type="NCBI Taxonomy" id="578463"/>
    <lineage>
        <taxon>Bacteria</taxon>
        <taxon>Pseudomonadati</taxon>
        <taxon>Bacteroidota</taxon>
        <taxon>Flavobacteriia</taxon>
        <taxon>Flavobacteriales</taxon>
        <taxon>Flavobacteriaceae</taxon>
        <taxon>Gangjinia</taxon>
    </lineage>
</organism>
<accession>A0ABP3XQQ1</accession>
<feature type="transmembrane region" description="Helical" evidence="1">
    <location>
        <begin position="81"/>
        <end position="99"/>
    </location>
</feature>
<evidence type="ECO:0000313" key="3">
    <source>
        <dbReference type="Proteomes" id="UP001500507"/>
    </source>
</evidence>
<sequence>MIVADGIAIINYQEYEILTIVLSLISYGIFNIFLFLEFKRPRIKKIDILSLSIIYIFIFWLIYMFAGIIENNADSGSETDWVFYVFMANMVILLLGSFTHYTSRSYWASMWLVVIASCAVISESAFFLTEYLIETKALKIIYIIFHLVWFYATLCYAQKRRKTNKFPLLGI</sequence>
<proteinExistence type="predicted"/>
<feature type="transmembrane region" description="Helical" evidence="1">
    <location>
        <begin position="17"/>
        <end position="36"/>
    </location>
</feature>
<keyword evidence="1" id="KW-1133">Transmembrane helix</keyword>
<evidence type="ECO:0000256" key="1">
    <source>
        <dbReference type="SAM" id="Phobius"/>
    </source>
</evidence>
<feature type="transmembrane region" description="Helical" evidence="1">
    <location>
        <begin position="106"/>
        <end position="128"/>
    </location>
</feature>
<dbReference type="Proteomes" id="UP001500507">
    <property type="component" value="Unassembled WGS sequence"/>
</dbReference>
<keyword evidence="1" id="KW-0812">Transmembrane</keyword>
<evidence type="ECO:0000313" key="2">
    <source>
        <dbReference type="EMBL" id="GAA0871640.1"/>
    </source>
</evidence>
<protein>
    <submittedName>
        <fullName evidence="2">Uncharacterized protein</fullName>
    </submittedName>
</protein>
<comment type="caution">
    <text evidence="2">The sequence shown here is derived from an EMBL/GenBank/DDBJ whole genome shotgun (WGS) entry which is preliminary data.</text>
</comment>
<feature type="transmembrane region" description="Helical" evidence="1">
    <location>
        <begin position="48"/>
        <end position="69"/>
    </location>
</feature>
<keyword evidence="3" id="KW-1185">Reference proteome</keyword>
<feature type="transmembrane region" description="Helical" evidence="1">
    <location>
        <begin position="140"/>
        <end position="157"/>
    </location>
</feature>
<dbReference type="EMBL" id="BAAAFG010000005">
    <property type="protein sequence ID" value="GAA0871640.1"/>
    <property type="molecule type" value="Genomic_DNA"/>
</dbReference>
<reference evidence="3" key="1">
    <citation type="journal article" date="2019" name="Int. J. Syst. Evol. Microbiol.">
        <title>The Global Catalogue of Microorganisms (GCM) 10K type strain sequencing project: providing services to taxonomists for standard genome sequencing and annotation.</title>
        <authorList>
            <consortium name="The Broad Institute Genomics Platform"/>
            <consortium name="The Broad Institute Genome Sequencing Center for Infectious Disease"/>
            <person name="Wu L."/>
            <person name="Ma J."/>
        </authorList>
    </citation>
    <scope>NUCLEOTIDE SEQUENCE [LARGE SCALE GENOMIC DNA]</scope>
    <source>
        <strain evidence="3">JCM 16082</strain>
    </source>
</reference>
<name>A0ABP3XQQ1_9FLAO</name>